<organism evidence="1 2">
    <name type="scientific">Auriscalpium vulgare</name>
    <dbReference type="NCBI Taxonomy" id="40419"/>
    <lineage>
        <taxon>Eukaryota</taxon>
        <taxon>Fungi</taxon>
        <taxon>Dikarya</taxon>
        <taxon>Basidiomycota</taxon>
        <taxon>Agaricomycotina</taxon>
        <taxon>Agaricomycetes</taxon>
        <taxon>Russulales</taxon>
        <taxon>Auriscalpiaceae</taxon>
        <taxon>Auriscalpium</taxon>
    </lineage>
</organism>
<name>A0ACB8RYF8_9AGAM</name>
<reference evidence="1" key="1">
    <citation type="submission" date="2021-02" db="EMBL/GenBank/DDBJ databases">
        <authorList>
            <consortium name="DOE Joint Genome Institute"/>
            <person name="Ahrendt S."/>
            <person name="Looney B.P."/>
            <person name="Miyauchi S."/>
            <person name="Morin E."/>
            <person name="Drula E."/>
            <person name="Courty P.E."/>
            <person name="Chicoki N."/>
            <person name="Fauchery L."/>
            <person name="Kohler A."/>
            <person name="Kuo A."/>
            <person name="Labutti K."/>
            <person name="Pangilinan J."/>
            <person name="Lipzen A."/>
            <person name="Riley R."/>
            <person name="Andreopoulos W."/>
            <person name="He G."/>
            <person name="Johnson J."/>
            <person name="Barry K.W."/>
            <person name="Grigoriev I.V."/>
            <person name="Nagy L."/>
            <person name="Hibbett D."/>
            <person name="Henrissat B."/>
            <person name="Matheny P.B."/>
            <person name="Labbe J."/>
            <person name="Martin F."/>
        </authorList>
    </citation>
    <scope>NUCLEOTIDE SEQUENCE</scope>
    <source>
        <strain evidence="1">FP105234-sp</strain>
    </source>
</reference>
<evidence type="ECO:0000313" key="2">
    <source>
        <dbReference type="Proteomes" id="UP000814033"/>
    </source>
</evidence>
<evidence type="ECO:0000313" key="1">
    <source>
        <dbReference type="EMBL" id="KAI0049064.1"/>
    </source>
</evidence>
<gene>
    <name evidence="1" type="ORF">FA95DRAFT_1489959</name>
</gene>
<comment type="caution">
    <text evidence="1">The sequence shown here is derived from an EMBL/GenBank/DDBJ whole genome shotgun (WGS) entry which is preliminary data.</text>
</comment>
<dbReference type="Proteomes" id="UP000814033">
    <property type="component" value="Unassembled WGS sequence"/>
</dbReference>
<keyword evidence="2" id="KW-1185">Reference proteome</keyword>
<proteinExistence type="predicted"/>
<reference evidence="1" key="2">
    <citation type="journal article" date="2022" name="New Phytol.">
        <title>Evolutionary transition to the ectomycorrhizal habit in the genomes of a hyperdiverse lineage of mushroom-forming fungi.</title>
        <authorList>
            <person name="Looney B."/>
            <person name="Miyauchi S."/>
            <person name="Morin E."/>
            <person name="Drula E."/>
            <person name="Courty P.E."/>
            <person name="Kohler A."/>
            <person name="Kuo A."/>
            <person name="LaButti K."/>
            <person name="Pangilinan J."/>
            <person name="Lipzen A."/>
            <person name="Riley R."/>
            <person name="Andreopoulos W."/>
            <person name="He G."/>
            <person name="Johnson J."/>
            <person name="Nolan M."/>
            <person name="Tritt A."/>
            <person name="Barry K.W."/>
            <person name="Grigoriev I.V."/>
            <person name="Nagy L.G."/>
            <person name="Hibbett D."/>
            <person name="Henrissat B."/>
            <person name="Matheny P.B."/>
            <person name="Labbe J."/>
            <person name="Martin F.M."/>
        </authorList>
    </citation>
    <scope>NUCLEOTIDE SEQUENCE</scope>
    <source>
        <strain evidence="1">FP105234-sp</strain>
    </source>
</reference>
<dbReference type="EMBL" id="MU275878">
    <property type="protein sequence ID" value="KAI0049064.1"/>
    <property type="molecule type" value="Genomic_DNA"/>
</dbReference>
<protein>
    <submittedName>
        <fullName evidence="1">Uncharacterized protein</fullName>
    </submittedName>
</protein>
<accession>A0ACB8RYF8</accession>
<feature type="non-terminal residue" evidence="1">
    <location>
        <position position="161"/>
    </location>
</feature>
<sequence>MSTSLDSIPSLIPAPPETNTSSREQKEDIFSTLFSPATPRASPTLDPVPDANPRRPHPRTFSTSSADFGSFISVPAAEDPLAPPVSFSDSEASDLPPLTPLKADFFEEARAATEKNQQGFLAELLEHEDDPMYWHKQATGSAPTSGGATPLRAAVTPQPEP</sequence>